<organism evidence="2 3">
    <name type="scientific">Pyruvatibacter mobilis</name>
    <dbReference type="NCBI Taxonomy" id="1712261"/>
    <lineage>
        <taxon>Bacteria</taxon>
        <taxon>Pseudomonadati</taxon>
        <taxon>Pseudomonadota</taxon>
        <taxon>Alphaproteobacteria</taxon>
        <taxon>Hyphomicrobiales</taxon>
        <taxon>Parvibaculaceae</taxon>
        <taxon>Pyruvatibacter</taxon>
    </lineage>
</organism>
<dbReference type="OrthoDB" id="7869924at2"/>
<dbReference type="EMBL" id="WXYQ01000011">
    <property type="protein sequence ID" value="NBG96754.1"/>
    <property type="molecule type" value="Genomic_DNA"/>
</dbReference>
<gene>
    <name evidence="2" type="ORF">GTQ45_13520</name>
</gene>
<dbReference type="Proteomes" id="UP000470384">
    <property type="component" value="Unassembled WGS sequence"/>
</dbReference>
<sequence>MAEDTPDGTDTDEEGLRDKLARLRQQHRDLDAAIDALEMSGAADPLRIRRLKKMKLAIKDEIGFIEDQLVPDIIA</sequence>
<evidence type="ECO:0000313" key="3">
    <source>
        <dbReference type="Proteomes" id="UP000470384"/>
    </source>
</evidence>
<reference evidence="2 3" key="1">
    <citation type="journal article" date="2016" name="Int. J. Syst. Evol. Microbiol.">
        <title>Pyruvatibacter mobilis gen. nov., sp. nov., a marine bacterium from the culture broth of Picochlorum sp. 122.</title>
        <authorList>
            <person name="Wang G."/>
            <person name="Tang M."/>
            <person name="Wu H."/>
            <person name="Dai S."/>
            <person name="Li T."/>
            <person name="Chen C."/>
            <person name="He H."/>
            <person name="Fan J."/>
            <person name="Xiang W."/>
            <person name="Li X."/>
        </authorList>
    </citation>
    <scope>NUCLEOTIDE SEQUENCE [LARGE SCALE GENOMIC DNA]</scope>
    <source>
        <strain evidence="2 3">GYP-11</strain>
    </source>
</reference>
<dbReference type="GeneID" id="300653740"/>
<dbReference type="AlphaFoldDB" id="A0A845QED2"/>
<keyword evidence="1" id="KW-0175">Coiled coil</keyword>
<dbReference type="RefSeq" id="WP_027840990.1">
    <property type="nucleotide sequence ID" value="NZ_BMHN01000001.1"/>
</dbReference>
<keyword evidence="3" id="KW-1185">Reference proteome</keyword>
<name>A0A845QED2_9HYPH</name>
<dbReference type="InterPro" id="IPR038444">
    <property type="entry name" value="DUF465_sf"/>
</dbReference>
<comment type="caution">
    <text evidence="2">The sequence shown here is derived from an EMBL/GenBank/DDBJ whole genome shotgun (WGS) entry which is preliminary data.</text>
</comment>
<accession>A0A845QED2</accession>
<dbReference type="Gene3D" id="6.10.280.50">
    <property type="match status" value="1"/>
</dbReference>
<dbReference type="InterPro" id="IPR007420">
    <property type="entry name" value="DUF465"/>
</dbReference>
<feature type="coiled-coil region" evidence="1">
    <location>
        <begin position="13"/>
        <end position="40"/>
    </location>
</feature>
<dbReference type="Pfam" id="PF04325">
    <property type="entry name" value="DUF465"/>
    <property type="match status" value="1"/>
</dbReference>
<protein>
    <submittedName>
        <fullName evidence="2">DUF465 domain-containing protein</fullName>
    </submittedName>
</protein>
<evidence type="ECO:0000256" key="1">
    <source>
        <dbReference type="SAM" id="Coils"/>
    </source>
</evidence>
<proteinExistence type="predicted"/>
<evidence type="ECO:0000313" key="2">
    <source>
        <dbReference type="EMBL" id="NBG96754.1"/>
    </source>
</evidence>